<dbReference type="EMBL" id="CP040428">
    <property type="protein sequence ID" value="QCT21166.1"/>
    <property type="molecule type" value="Genomic_DNA"/>
</dbReference>
<keyword evidence="1" id="KW-0812">Transmembrane</keyword>
<dbReference type="Proteomes" id="UP000302163">
    <property type="component" value="Chromosome"/>
</dbReference>
<keyword evidence="3" id="KW-1185">Reference proteome</keyword>
<evidence type="ECO:0000313" key="2">
    <source>
        <dbReference type="EMBL" id="QCT21166.1"/>
    </source>
</evidence>
<dbReference type="OrthoDB" id="6614204at2"/>
<evidence type="ECO:0000313" key="3">
    <source>
        <dbReference type="Proteomes" id="UP000302163"/>
    </source>
</evidence>
<dbReference type="AlphaFoldDB" id="A0A4P8YM92"/>
<keyword evidence="1" id="KW-1133">Transmembrane helix</keyword>
<protein>
    <submittedName>
        <fullName evidence="2">Uncharacterized protein</fullName>
    </submittedName>
</protein>
<dbReference type="KEGG" id="izh:FEM41_16680"/>
<feature type="transmembrane region" description="Helical" evidence="1">
    <location>
        <begin position="148"/>
        <end position="169"/>
    </location>
</feature>
<sequence length="197" mass="21956">MPIKICPRRLHDYIDVDQQIKQADYPQLEKLKNQLAEQMGQPGWHYSGLPAIISVFCVVVSFAIPQLALWSIIFDLAAIPRHKVFVAITATALLFAGINAITLFLLSKGVISALKVLIGLTLVAAVGAIIYLLAAITDIPYPGVTFPGALICILFAVVSLMSLNSNAFWKMVSYCLHNRVWRKMMFLHISFDKTRKR</sequence>
<organism evidence="2 3">
    <name type="scientific">Jejubacter calystegiae</name>
    <dbReference type="NCBI Taxonomy" id="2579935"/>
    <lineage>
        <taxon>Bacteria</taxon>
        <taxon>Pseudomonadati</taxon>
        <taxon>Pseudomonadota</taxon>
        <taxon>Gammaproteobacteria</taxon>
        <taxon>Enterobacterales</taxon>
        <taxon>Enterobacteriaceae</taxon>
        <taxon>Jejubacter</taxon>
    </lineage>
</organism>
<evidence type="ECO:0000256" key="1">
    <source>
        <dbReference type="SAM" id="Phobius"/>
    </source>
</evidence>
<feature type="transmembrane region" description="Helical" evidence="1">
    <location>
        <begin position="85"/>
        <end position="106"/>
    </location>
</feature>
<accession>A0A4P8YM92</accession>
<proteinExistence type="predicted"/>
<feature type="transmembrane region" description="Helical" evidence="1">
    <location>
        <begin position="113"/>
        <end position="136"/>
    </location>
</feature>
<feature type="transmembrane region" description="Helical" evidence="1">
    <location>
        <begin position="49"/>
        <end position="73"/>
    </location>
</feature>
<reference evidence="2 3" key="1">
    <citation type="submission" date="2019-05" db="EMBL/GenBank/DDBJ databases">
        <title>Complete genome sequence of Izhakiella calystegiae KSNA2, an endophyte isolated from beach morning glory (Calystegia soldanella).</title>
        <authorList>
            <person name="Jiang L."/>
            <person name="Jeong J.C."/>
            <person name="Kim C.Y."/>
            <person name="Kim D.H."/>
            <person name="Kim S.W."/>
            <person name="Lee j."/>
        </authorList>
    </citation>
    <scope>NUCLEOTIDE SEQUENCE [LARGE SCALE GENOMIC DNA]</scope>
    <source>
        <strain evidence="2 3">KSNA2</strain>
    </source>
</reference>
<gene>
    <name evidence="2" type="ORF">FEM41_16680</name>
</gene>
<dbReference type="RefSeq" id="WP_138097322.1">
    <property type="nucleotide sequence ID" value="NZ_CP040428.1"/>
</dbReference>
<keyword evidence="1" id="KW-0472">Membrane</keyword>
<name>A0A4P8YM92_9ENTR</name>